<sequence length="132" mass="15288">MRLSYVLLVVATTVTFMPSMNAAAVADDTNRSATFASMDSGGKRSLRYHNNDDALLEEENEADEEERKGTNMFSVEKLDEMLDGTKVMSRFKKWKANHYNTYNLPAVVQDSKYDELRKLYFKYLYRNKFPTS</sequence>
<dbReference type="Pfam" id="PF16810">
    <property type="entry name" value="RXLR"/>
    <property type="match status" value="1"/>
</dbReference>
<evidence type="ECO:0000256" key="1">
    <source>
        <dbReference type="ARBA" id="ARBA00004613"/>
    </source>
</evidence>
<dbReference type="AlphaFoldDB" id="A0AAD9GEH1"/>
<evidence type="ECO:0000256" key="5">
    <source>
        <dbReference type="RuleBase" id="RU367124"/>
    </source>
</evidence>
<reference evidence="6" key="1">
    <citation type="submission" date="2023-08" db="EMBL/GenBank/DDBJ databases">
        <title>Reference Genome Resource for the Citrus Pathogen Phytophthora citrophthora.</title>
        <authorList>
            <person name="Moller H."/>
            <person name="Coetzee B."/>
            <person name="Rose L.J."/>
            <person name="Van Niekerk J.M."/>
        </authorList>
    </citation>
    <scope>NUCLEOTIDE SEQUENCE</scope>
    <source>
        <strain evidence="6">STE-U-9442</strain>
    </source>
</reference>
<comment type="similarity">
    <text evidence="2 5">Belongs to the RxLR effector family.</text>
</comment>
<keyword evidence="7" id="KW-1185">Reference proteome</keyword>
<comment type="domain">
    <text evidence="5">The RxLR-dEER motif acts to carry the protein into the host cell cytoplasm through binding to cell surface phosphatidylinositol-3-phosphate.</text>
</comment>
<proteinExistence type="inferred from homology"/>
<gene>
    <name evidence="6" type="ORF">P3T76_009763</name>
</gene>
<comment type="function">
    <text evidence="5">Effector that suppresses plant defense responses during pathogen infection.</text>
</comment>
<organism evidence="6 7">
    <name type="scientific">Phytophthora citrophthora</name>
    <dbReference type="NCBI Taxonomy" id="4793"/>
    <lineage>
        <taxon>Eukaryota</taxon>
        <taxon>Sar</taxon>
        <taxon>Stramenopiles</taxon>
        <taxon>Oomycota</taxon>
        <taxon>Peronosporomycetes</taxon>
        <taxon>Peronosporales</taxon>
        <taxon>Peronosporaceae</taxon>
        <taxon>Phytophthora</taxon>
    </lineage>
</organism>
<evidence type="ECO:0000313" key="6">
    <source>
        <dbReference type="EMBL" id="KAK1936985.1"/>
    </source>
</evidence>
<feature type="chain" id="PRO_5041777319" description="RxLR effector protein" evidence="5">
    <location>
        <begin position="23"/>
        <end position="132"/>
    </location>
</feature>
<keyword evidence="3 5" id="KW-0964">Secreted</keyword>
<dbReference type="Proteomes" id="UP001259832">
    <property type="component" value="Unassembled WGS sequence"/>
</dbReference>
<dbReference type="GO" id="GO:0005576">
    <property type="term" value="C:extracellular region"/>
    <property type="evidence" value="ECO:0007669"/>
    <property type="project" value="UniProtKB-SubCell"/>
</dbReference>
<keyword evidence="4 5" id="KW-0732">Signal</keyword>
<evidence type="ECO:0000256" key="4">
    <source>
        <dbReference type="ARBA" id="ARBA00022729"/>
    </source>
</evidence>
<evidence type="ECO:0000256" key="2">
    <source>
        <dbReference type="ARBA" id="ARBA00010400"/>
    </source>
</evidence>
<feature type="signal peptide" evidence="5">
    <location>
        <begin position="1"/>
        <end position="22"/>
    </location>
</feature>
<dbReference type="InterPro" id="IPR031825">
    <property type="entry name" value="RXLR"/>
</dbReference>
<comment type="caution">
    <text evidence="6">The sequence shown here is derived from an EMBL/GenBank/DDBJ whole genome shotgun (WGS) entry which is preliminary data.</text>
</comment>
<evidence type="ECO:0000313" key="7">
    <source>
        <dbReference type="Proteomes" id="UP001259832"/>
    </source>
</evidence>
<name>A0AAD9GEH1_9STRA</name>
<accession>A0AAD9GEH1</accession>
<protein>
    <recommendedName>
        <fullName evidence="5">RxLR effector protein</fullName>
    </recommendedName>
</protein>
<evidence type="ECO:0000256" key="3">
    <source>
        <dbReference type="ARBA" id="ARBA00022525"/>
    </source>
</evidence>
<comment type="subcellular location">
    <subcellularLocation>
        <location evidence="1 5">Secreted</location>
    </subcellularLocation>
</comment>
<dbReference type="EMBL" id="JASMQC010000020">
    <property type="protein sequence ID" value="KAK1936985.1"/>
    <property type="molecule type" value="Genomic_DNA"/>
</dbReference>